<dbReference type="InterPro" id="IPR022462">
    <property type="entry name" value="EpmB"/>
</dbReference>
<dbReference type="NCBIfam" id="TIGR03821">
    <property type="entry name" value="EFP_modif_epmB"/>
    <property type="match status" value="1"/>
</dbReference>
<dbReference type="PIRSF" id="PIRSF004911">
    <property type="entry name" value="DUF160"/>
    <property type="match status" value="1"/>
</dbReference>
<feature type="binding site" evidence="14">
    <location>
        <position position="151"/>
    </location>
    <ligand>
        <name>[4Fe-4S] cluster</name>
        <dbReference type="ChEBI" id="CHEBI:49883"/>
        <note>4Fe-4S-S-AdoMet</note>
    </ligand>
</feature>
<keyword evidence="6 14" id="KW-0004">4Fe-4S</keyword>
<feature type="binding site" evidence="14">
    <location>
        <position position="147"/>
    </location>
    <ligand>
        <name>[4Fe-4S] cluster</name>
        <dbReference type="ChEBI" id="CHEBI:49883"/>
        <note>4Fe-4S-S-AdoMet</note>
    </ligand>
</feature>
<dbReference type="PROSITE" id="PS51918">
    <property type="entry name" value="RADICAL_SAM"/>
    <property type="match status" value="1"/>
</dbReference>
<feature type="binding site" evidence="14">
    <location>
        <position position="154"/>
    </location>
    <ligand>
        <name>[4Fe-4S] cluster</name>
        <dbReference type="ChEBI" id="CHEBI:49883"/>
        <note>4Fe-4S-S-AdoMet</note>
    </ligand>
</feature>
<dbReference type="InterPro" id="IPR007197">
    <property type="entry name" value="rSAM"/>
</dbReference>
<evidence type="ECO:0000256" key="11">
    <source>
        <dbReference type="ARBA" id="ARBA00023014"/>
    </source>
</evidence>
<keyword evidence="10" id="KW-0408">Iron</keyword>
<keyword evidence="11 14" id="KW-0411">Iron-sulfur</keyword>
<evidence type="ECO:0000256" key="4">
    <source>
        <dbReference type="ARBA" id="ARBA00008703"/>
    </source>
</evidence>
<evidence type="ECO:0000256" key="15">
    <source>
        <dbReference type="PIRSR" id="PIRSR603739-50"/>
    </source>
</evidence>
<evidence type="ECO:0000256" key="3">
    <source>
        <dbReference type="ARBA" id="ARBA00001966"/>
    </source>
</evidence>
<dbReference type="InterPro" id="IPR003739">
    <property type="entry name" value="Lys_aminomutase/Glu_NH3_mut"/>
</dbReference>
<evidence type="ECO:0000256" key="10">
    <source>
        <dbReference type="ARBA" id="ARBA00023004"/>
    </source>
</evidence>
<evidence type="ECO:0000256" key="16">
    <source>
        <dbReference type="SAM" id="MobiDB-lite"/>
    </source>
</evidence>
<comment type="cofactor">
    <cofactor evidence="3">
        <name>[4Fe-4S] cluster</name>
        <dbReference type="ChEBI" id="CHEBI:49883"/>
    </cofactor>
</comment>
<protein>
    <recommendedName>
        <fullName evidence="5">L-lysine 2,3-aminomutase</fullName>
    </recommendedName>
    <alternativeName>
        <fullName evidence="13">EF-P post-translational modification enzyme B</fullName>
    </alternativeName>
</protein>
<accession>Q0VLQ5</accession>
<dbReference type="EMBL" id="AM286690">
    <property type="protein sequence ID" value="CAL17893.1"/>
    <property type="molecule type" value="Genomic_DNA"/>
</dbReference>
<comment type="cofactor">
    <cofactor evidence="2 15">
        <name>pyridoxal 5'-phosphate</name>
        <dbReference type="ChEBI" id="CHEBI:597326"/>
    </cofactor>
</comment>
<feature type="domain" description="Radical SAM core" evidence="17">
    <location>
        <begin position="133"/>
        <end position="351"/>
    </location>
</feature>
<evidence type="ECO:0000313" key="19">
    <source>
        <dbReference type="Proteomes" id="UP000008871"/>
    </source>
</evidence>
<dbReference type="SFLD" id="SFLDF00314">
    <property type="entry name" value="L-lysine_2_3-aminomutase_(yjeK"/>
    <property type="match status" value="1"/>
</dbReference>
<comment type="similarity">
    <text evidence="4">Belongs to the radical SAM superfamily. KamA family.</text>
</comment>
<sequence length="363" mass="40549">MTMLHSLRLAGRKNETPAETQMKHQQTLMITQEASGWELPSWQRQQADLITDPAELLAMLDLPVESLPDALSAATDFPLRVPRSYVALMERGNPHDPLLRQVLSVADEMVAQPGFSADPLDEAEHTAVPGLLHKYHGRALLVVTGACAVHCRYCFRRHFPYQTHLSGKRWKQALEWLAARPDINEVILSGGDPLTLSNQRLEQLLDALESIPHLRRLRIHSRTPVVIPERLEVGLKALLTWRRWQTVLVLHGNHPREISPALVERCRDLRSAGITLLNQSVLLAGVNDRADTLAELSDRLFDAGVMPYYLHQLDAVQGAAHFAVSDEAAREIHAALRARLPGFLVPRLTREEPGEPAKTVLAG</sequence>
<keyword evidence="7" id="KW-0949">S-adenosyl-L-methionine</keyword>
<dbReference type="NCBIfam" id="TIGR00238">
    <property type="entry name" value="KamA family radical SAM protein"/>
    <property type="match status" value="1"/>
</dbReference>
<evidence type="ECO:0000256" key="5">
    <source>
        <dbReference type="ARBA" id="ARBA00022363"/>
    </source>
</evidence>
<proteinExistence type="inferred from homology"/>
<gene>
    <name evidence="18" type="ordered locus">ABO_2445</name>
</gene>
<evidence type="ECO:0000256" key="2">
    <source>
        <dbReference type="ARBA" id="ARBA00001933"/>
    </source>
</evidence>
<evidence type="ECO:0000256" key="9">
    <source>
        <dbReference type="ARBA" id="ARBA00022898"/>
    </source>
</evidence>
<dbReference type="STRING" id="393595.ABO_2445"/>
<dbReference type="GO" id="GO:0051539">
    <property type="term" value="F:4 iron, 4 sulfur cluster binding"/>
    <property type="evidence" value="ECO:0007669"/>
    <property type="project" value="UniProtKB-KW"/>
</dbReference>
<dbReference type="Proteomes" id="UP000008871">
    <property type="component" value="Chromosome"/>
</dbReference>
<dbReference type="Pfam" id="PF04055">
    <property type="entry name" value="Radical_SAM"/>
    <property type="match status" value="1"/>
</dbReference>
<evidence type="ECO:0000256" key="1">
    <source>
        <dbReference type="ARBA" id="ARBA00001352"/>
    </source>
</evidence>
<dbReference type="eggNOG" id="COG1509">
    <property type="taxonomic scope" value="Bacteria"/>
</dbReference>
<dbReference type="GO" id="GO:0046872">
    <property type="term" value="F:metal ion binding"/>
    <property type="evidence" value="ECO:0007669"/>
    <property type="project" value="UniProtKB-KW"/>
</dbReference>
<dbReference type="PANTHER" id="PTHR30538">
    <property type="entry name" value="LYSINE 2,3-AMINOMUTASE-RELATED"/>
    <property type="match status" value="1"/>
</dbReference>
<evidence type="ECO:0000256" key="14">
    <source>
        <dbReference type="PIRSR" id="PIRSR004911-1"/>
    </source>
</evidence>
<dbReference type="HOGENOM" id="CLU_032161_2_0_6"/>
<keyword evidence="19" id="KW-1185">Reference proteome</keyword>
<dbReference type="SFLD" id="SFLDG01070">
    <property type="entry name" value="PLP-dependent"/>
    <property type="match status" value="1"/>
</dbReference>
<dbReference type="InterPro" id="IPR013785">
    <property type="entry name" value="Aldolase_TIM"/>
</dbReference>
<name>Q0VLQ5_ALCBS</name>
<dbReference type="InterPro" id="IPR058240">
    <property type="entry name" value="rSAM_sf"/>
</dbReference>
<dbReference type="GO" id="GO:0016853">
    <property type="term" value="F:isomerase activity"/>
    <property type="evidence" value="ECO:0007669"/>
    <property type="project" value="UniProtKB-KW"/>
</dbReference>
<dbReference type="AlphaFoldDB" id="Q0VLQ5"/>
<dbReference type="SFLD" id="SFLDS00029">
    <property type="entry name" value="Radical_SAM"/>
    <property type="match status" value="1"/>
</dbReference>
<evidence type="ECO:0000256" key="12">
    <source>
        <dbReference type="ARBA" id="ARBA00023235"/>
    </source>
</evidence>
<evidence type="ECO:0000256" key="8">
    <source>
        <dbReference type="ARBA" id="ARBA00022723"/>
    </source>
</evidence>
<evidence type="ECO:0000313" key="18">
    <source>
        <dbReference type="EMBL" id="CAL17893.1"/>
    </source>
</evidence>
<keyword evidence="12" id="KW-0413">Isomerase</keyword>
<dbReference type="PANTHER" id="PTHR30538:SF1">
    <property type="entry name" value="L-LYSINE 2,3-AMINOMUTASE"/>
    <property type="match status" value="1"/>
</dbReference>
<evidence type="ECO:0000256" key="7">
    <source>
        <dbReference type="ARBA" id="ARBA00022691"/>
    </source>
</evidence>
<evidence type="ECO:0000259" key="17">
    <source>
        <dbReference type="PROSITE" id="PS51918"/>
    </source>
</evidence>
<organism evidence="18 19">
    <name type="scientific">Alcanivorax borkumensis (strain ATCC 700651 / DSM 11573 / NCIMB 13689 / SK2)</name>
    <dbReference type="NCBI Taxonomy" id="393595"/>
    <lineage>
        <taxon>Bacteria</taxon>
        <taxon>Pseudomonadati</taxon>
        <taxon>Pseudomonadota</taxon>
        <taxon>Gammaproteobacteria</taxon>
        <taxon>Oceanospirillales</taxon>
        <taxon>Alcanivoracaceae</taxon>
        <taxon>Alcanivorax</taxon>
    </lineage>
</organism>
<evidence type="ECO:0000256" key="13">
    <source>
        <dbReference type="ARBA" id="ARBA00030756"/>
    </source>
</evidence>
<dbReference type="CDD" id="cd01335">
    <property type="entry name" value="Radical_SAM"/>
    <property type="match status" value="1"/>
</dbReference>
<keyword evidence="8 14" id="KW-0479">Metal-binding</keyword>
<evidence type="ECO:0000256" key="6">
    <source>
        <dbReference type="ARBA" id="ARBA00022485"/>
    </source>
</evidence>
<feature type="modified residue" description="N6-(pyridoxal phosphate)lysine" evidence="15">
    <location>
        <position position="358"/>
    </location>
</feature>
<dbReference type="KEGG" id="abo:ABO_2445"/>
<reference evidence="18 19" key="1">
    <citation type="journal article" date="2006" name="Nat. Biotechnol.">
        <title>Genome sequence of the ubiquitous hydrocarbon-degrading marine bacterium Alcanivorax borkumensis.</title>
        <authorList>
            <person name="Schneiker S."/>
            <person name="Martins dos Santos V.A.P."/>
            <person name="Bartels D."/>
            <person name="Bekel T."/>
            <person name="Brecht M."/>
            <person name="Buhrmester J."/>
            <person name="Chernikova T.N."/>
            <person name="Denaro R."/>
            <person name="Ferrer M."/>
            <person name="Gertler C."/>
            <person name="Goesmann A."/>
            <person name="Golyshina O.V."/>
            <person name="Kaminski F."/>
            <person name="Khachane A.N."/>
            <person name="Lang S."/>
            <person name="Linke B."/>
            <person name="McHardy A.C."/>
            <person name="Meyer F."/>
            <person name="Nechitaylo T."/>
            <person name="Puehler A."/>
            <person name="Regenhardt D."/>
            <person name="Rupp O."/>
            <person name="Sabirova J.S."/>
            <person name="Selbitschka W."/>
            <person name="Yakimov M.M."/>
            <person name="Timmis K.N."/>
            <person name="Vorhoelter F.-J."/>
            <person name="Weidner S."/>
            <person name="Kaiser O."/>
            <person name="Golyshin P.N."/>
        </authorList>
    </citation>
    <scope>NUCLEOTIDE SEQUENCE [LARGE SCALE GENOMIC DNA]</scope>
    <source>
        <strain evidence="19">ATCC 700651 / DSM 11573 / NCIMB 13689 / SK2</strain>
    </source>
</reference>
<keyword evidence="9 15" id="KW-0663">Pyridoxal phosphate</keyword>
<feature type="region of interest" description="Disordered" evidence="16">
    <location>
        <begin position="1"/>
        <end position="20"/>
    </location>
</feature>
<dbReference type="Gene3D" id="3.20.20.70">
    <property type="entry name" value="Aldolase class I"/>
    <property type="match status" value="1"/>
</dbReference>
<dbReference type="SUPFAM" id="SSF102114">
    <property type="entry name" value="Radical SAM enzymes"/>
    <property type="match status" value="1"/>
</dbReference>
<comment type="catalytic activity">
    <reaction evidence="1">
        <text>L-lysine = D-beta-lysine</text>
        <dbReference type="Rhea" id="RHEA:44148"/>
        <dbReference type="ChEBI" id="CHEBI:32551"/>
        <dbReference type="ChEBI" id="CHEBI:84138"/>
    </reaction>
</comment>